<dbReference type="RefSeq" id="WP_066970427.1">
    <property type="nucleotide sequence ID" value="NZ_LWMT01000014.1"/>
</dbReference>
<evidence type="ECO:0000313" key="1">
    <source>
        <dbReference type="EMBL" id="KZX17498.1"/>
    </source>
</evidence>
<dbReference type="OrthoDB" id="73903at2157"/>
<dbReference type="EMBL" id="LWMT01000014">
    <property type="protein sequence ID" value="KZX17498.1"/>
    <property type="molecule type" value="Genomic_DNA"/>
</dbReference>
<reference evidence="1 2" key="1">
    <citation type="submission" date="2016-04" db="EMBL/GenBank/DDBJ databases">
        <title>Genome sequence of Methanobrevibacter filiformis DSM 11501.</title>
        <authorList>
            <person name="Poehlein A."/>
            <person name="Seedorf H."/>
            <person name="Daniel R."/>
        </authorList>
    </citation>
    <scope>NUCLEOTIDE SEQUENCE [LARGE SCALE GENOMIC DNA]</scope>
    <source>
        <strain evidence="1 2">DSM 11501</strain>
    </source>
</reference>
<sequence>MIEDKIQVLRQAAKVSTQHSSAEVWCVIAGNEELVNNVAYSAIASKDRVKILFREHVTLQESFVQKKFDFIMLNGDTNKIREFSYLCKENGGACVQIAPYYVSNEPNLMLLVAPEDNIKKFVGDVERANAKFSILLEDETTGFIETDLRMSKRLPSFIKTMVSPLFTMSDLILSAILISTEEEKNVETIQEIAKSNQIFVIDFKDIKNDS</sequence>
<dbReference type="PATRIC" id="fig|55758.3.peg.124"/>
<dbReference type="AlphaFoldDB" id="A0A166FBF1"/>
<comment type="caution">
    <text evidence="1">The sequence shown here is derived from an EMBL/GenBank/DDBJ whole genome shotgun (WGS) entry which is preliminary data.</text>
</comment>
<dbReference type="Proteomes" id="UP000077066">
    <property type="component" value="Unassembled WGS sequence"/>
</dbReference>
<name>A0A166FBF1_9EURY</name>
<organism evidence="1 2">
    <name type="scientific">Methanobrevibacter filiformis</name>
    <dbReference type="NCBI Taxonomy" id="55758"/>
    <lineage>
        <taxon>Archaea</taxon>
        <taxon>Methanobacteriati</taxon>
        <taxon>Methanobacteriota</taxon>
        <taxon>Methanomada group</taxon>
        <taxon>Methanobacteria</taxon>
        <taxon>Methanobacteriales</taxon>
        <taxon>Methanobacteriaceae</taxon>
        <taxon>Methanobrevibacter</taxon>
    </lineage>
</organism>
<dbReference type="STRING" id="55758.MBFIL_01090"/>
<keyword evidence="2" id="KW-1185">Reference proteome</keyword>
<accession>A0A166FBF1</accession>
<proteinExistence type="predicted"/>
<gene>
    <name evidence="1" type="ORF">MBFIL_01090</name>
</gene>
<evidence type="ECO:0000313" key="2">
    <source>
        <dbReference type="Proteomes" id="UP000077066"/>
    </source>
</evidence>
<protein>
    <submittedName>
        <fullName evidence="1">Uncharacterized protein</fullName>
    </submittedName>
</protein>